<feature type="compositionally biased region" description="Polar residues" evidence="1">
    <location>
        <begin position="53"/>
        <end position="62"/>
    </location>
</feature>
<protein>
    <submittedName>
        <fullName evidence="2">Uncharacterized protein</fullName>
    </submittedName>
</protein>
<reference evidence="3" key="1">
    <citation type="journal article" date="2012" name="J. Bacteriol.">
        <title>Genome Sequence of Micromonospora lupini Lupac 08, Isolated from Root Nodules of Lupinus angustifolius.</title>
        <authorList>
            <person name="Alonso-Vega P."/>
            <person name="Normand P."/>
            <person name="Bacigalupe R."/>
            <person name="Pujic P."/>
            <person name="Lajus A."/>
            <person name="Vallenet D."/>
            <person name="Carro L."/>
            <person name="Coll P."/>
            <person name="Trujillo M.E."/>
        </authorList>
    </citation>
    <scope>NUCLEOTIDE SEQUENCE [LARGE SCALE GENOMIC DNA]</scope>
    <source>
        <strain evidence="3">Lupac 08</strain>
    </source>
</reference>
<dbReference type="STRING" id="1150864.MILUP08_45508"/>
<comment type="caution">
    <text evidence="2">The sequence shown here is derived from an EMBL/GenBank/DDBJ whole genome shotgun (WGS) entry which is preliminary data.</text>
</comment>
<accession>I0L9X7</accession>
<organism evidence="2 3">
    <name type="scientific">Micromonospora lupini str. Lupac 08</name>
    <dbReference type="NCBI Taxonomy" id="1150864"/>
    <lineage>
        <taxon>Bacteria</taxon>
        <taxon>Bacillati</taxon>
        <taxon>Actinomycetota</taxon>
        <taxon>Actinomycetes</taxon>
        <taxon>Micromonosporales</taxon>
        <taxon>Micromonosporaceae</taxon>
        <taxon>Micromonospora</taxon>
    </lineage>
</organism>
<dbReference type="EMBL" id="CAIE01000039">
    <property type="protein sequence ID" value="CCH20624.1"/>
    <property type="molecule type" value="Genomic_DNA"/>
</dbReference>
<evidence type="ECO:0000313" key="3">
    <source>
        <dbReference type="Proteomes" id="UP000003448"/>
    </source>
</evidence>
<proteinExistence type="predicted"/>
<dbReference type="AlphaFoldDB" id="I0L9X7"/>
<keyword evidence="3" id="KW-1185">Reference proteome</keyword>
<feature type="region of interest" description="Disordered" evidence="1">
    <location>
        <begin position="43"/>
        <end position="62"/>
    </location>
</feature>
<dbReference type="Proteomes" id="UP000003448">
    <property type="component" value="Unassembled WGS sequence"/>
</dbReference>
<sequence length="62" mass="6496">MDCVSMTGVASNCGSAFDSISGLESYESRAAAGVRNFIQALHDSRDSARTVPRHTTSNGMTA</sequence>
<evidence type="ECO:0000256" key="1">
    <source>
        <dbReference type="SAM" id="MobiDB-lite"/>
    </source>
</evidence>
<name>I0L9X7_9ACTN</name>
<evidence type="ECO:0000313" key="2">
    <source>
        <dbReference type="EMBL" id="CCH20624.1"/>
    </source>
</evidence>
<gene>
    <name evidence="2" type="ORF">MILUP08_45508</name>
</gene>